<name>A0ABU1BQM9_9BURK</name>
<feature type="transmembrane region" description="Helical" evidence="8">
    <location>
        <begin position="146"/>
        <end position="168"/>
    </location>
</feature>
<accession>A0ABU1BQM9</accession>
<keyword evidence="3" id="KW-0813">Transport</keyword>
<dbReference type="PANTHER" id="PTHR30472:SF25">
    <property type="entry name" value="ABC TRANSPORTER PERMEASE PROTEIN MJ0876-RELATED"/>
    <property type="match status" value="1"/>
</dbReference>
<comment type="similarity">
    <text evidence="2">Belongs to the binding-protein-dependent transport system permease family. FecCD subfamily.</text>
</comment>
<dbReference type="Proteomes" id="UP001225596">
    <property type="component" value="Unassembled WGS sequence"/>
</dbReference>
<feature type="chain" id="PRO_5046510288" evidence="9">
    <location>
        <begin position="21"/>
        <end position="326"/>
    </location>
</feature>
<dbReference type="EMBL" id="JAUYVH010000003">
    <property type="protein sequence ID" value="MDQ9170316.1"/>
    <property type="molecule type" value="Genomic_DNA"/>
</dbReference>
<gene>
    <name evidence="10" type="ORF">Q8A64_07810</name>
</gene>
<dbReference type="CDD" id="cd06550">
    <property type="entry name" value="TM_ABC_iron-siderophores_like"/>
    <property type="match status" value="1"/>
</dbReference>
<dbReference type="PANTHER" id="PTHR30472">
    <property type="entry name" value="FERRIC ENTEROBACTIN TRANSPORT SYSTEM PERMEASE PROTEIN"/>
    <property type="match status" value="1"/>
</dbReference>
<feature type="transmembrane region" description="Helical" evidence="8">
    <location>
        <begin position="301"/>
        <end position="321"/>
    </location>
</feature>
<evidence type="ECO:0000256" key="2">
    <source>
        <dbReference type="ARBA" id="ARBA00007935"/>
    </source>
</evidence>
<dbReference type="SUPFAM" id="SSF81345">
    <property type="entry name" value="ABC transporter involved in vitamin B12 uptake, BtuC"/>
    <property type="match status" value="1"/>
</dbReference>
<feature type="transmembrane region" description="Helical" evidence="8">
    <location>
        <begin position="107"/>
        <end position="125"/>
    </location>
</feature>
<organism evidence="10 11">
    <name type="scientific">Keguizhuia sedimenti</name>
    <dbReference type="NCBI Taxonomy" id="3064264"/>
    <lineage>
        <taxon>Bacteria</taxon>
        <taxon>Pseudomonadati</taxon>
        <taxon>Pseudomonadota</taxon>
        <taxon>Betaproteobacteria</taxon>
        <taxon>Burkholderiales</taxon>
        <taxon>Oxalobacteraceae</taxon>
        <taxon>Keguizhuia</taxon>
    </lineage>
</organism>
<reference evidence="10 11" key="1">
    <citation type="submission" date="2023-08" db="EMBL/GenBank/DDBJ databases">
        <title>Oxalobacteraceae gen .nov., isolated from river sludge outside the plant.</title>
        <authorList>
            <person name="Zhao S.Y."/>
        </authorList>
    </citation>
    <scope>NUCLEOTIDE SEQUENCE [LARGE SCALE GENOMIC DNA]</scope>
    <source>
        <strain evidence="10 11">R-40</strain>
    </source>
</reference>
<sequence length="326" mass="33213">MRRTYIILLCLALLGMIALAASALCGSSGCNASPASDELLWQLRFPRTMSAFAVGGLLALSGALMQILLRNPLADPYVLGVSGGAAAGAMGSTLLASAGILAFSDQWSVHAGALVGALAATGLLFGLARRALLQVAPKSAESGVRLILTGVMIASGFGAFITMMLSMAPDTELRGMIFWLMGDLENSILYGPALTVLGVSLLWTTVNAARLNVLAHGDATAQLLGVPVVRLRISALLAASIATSAAVTVGGAIGFVGLVVPHALRLTIGNDQRVLLPAAALMGGSVLALADLLARTIVAPIQLPVGVITALAGVPLFLMLLTRSRA</sequence>
<dbReference type="RefSeq" id="WP_338436240.1">
    <property type="nucleotide sequence ID" value="NZ_JAUYVH010000003.1"/>
</dbReference>
<feature type="transmembrane region" description="Helical" evidence="8">
    <location>
        <begin position="274"/>
        <end position="294"/>
    </location>
</feature>
<keyword evidence="7 8" id="KW-0472">Membrane</keyword>
<protein>
    <submittedName>
        <fullName evidence="10">Iron ABC transporter permease</fullName>
    </submittedName>
</protein>
<comment type="caution">
    <text evidence="10">The sequence shown here is derived from an EMBL/GenBank/DDBJ whole genome shotgun (WGS) entry which is preliminary data.</text>
</comment>
<evidence type="ECO:0000256" key="1">
    <source>
        <dbReference type="ARBA" id="ARBA00004651"/>
    </source>
</evidence>
<evidence type="ECO:0000256" key="3">
    <source>
        <dbReference type="ARBA" id="ARBA00022448"/>
    </source>
</evidence>
<feature type="transmembrane region" description="Helical" evidence="8">
    <location>
        <begin position="188"/>
        <end position="206"/>
    </location>
</feature>
<dbReference type="InterPro" id="IPR037294">
    <property type="entry name" value="ABC_BtuC-like"/>
</dbReference>
<evidence type="ECO:0000256" key="7">
    <source>
        <dbReference type="ARBA" id="ARBA00023136"/>
    </source>
</evidence>
<feature type="transmembrane region" description="Helical" evidence="8">
    <location>
        <begin position="236"/>
        <end position="262"/>
    </location>
</feature>
<keyword evidence="11" id="KW-1185">Reference proteome</keyword>
<keyword evidence="4" id="KW-1003">Cell membrane</keyword>
<feature type="transmembrane region" description="Helical" evidence="8">
    <location>
        <begin position="76"/>
        <end position="101"/>
    </location>
</feature>
<evidence type="ECO:0000256" key="6">
    <source>
        <dbReference type="ARBA" id="ARBA00022989"/>
    </source>
</evidence>
<dbReference type="Gene3D" id="1.10.3470.10">
    <property type="entry name" value="ABC transporter involved in vitamin B12 uptake, BtuC"/>
    <property type="match status" value="1"/>
</dbReference>
<proteinExistence type="inferred from homology"/>
<dbReference type="Pfam" id="PF01032">
    <property type="entry name" value="FecCD"/>
    <property type="match status" value="1"/>
</dbReference>
<evidence type="ECO:0000256" key="4">
    <source>
        <dbReference type="ARBA" id="ARBA00022475"/>
    </source>
</evidence>
<evidence type="ECO:0000313" key="10">
    <source>
        <dbReference type="EMBL" id="MDQ9170316.1"/>
    </source>
</evidence>
<dbReference type="PROSITE" id="PS51257">
    <property type="entry name" value="PROKAR_LIPOPROTEIN"/>
    <property type="match status" value="1"/>
</dbReference>
<keyword evidence="5 8" id="KW-0812">Transmembrane</keyword>
<dbReference type="InterPro" id="IPR000522">
    <property type="entry name" value="ABC_transptr_permease_BtuC"/>
</dbReference>
<keyword evidence="9" id="KW-0732">Signal</keyword>
<evidence type="ECO:0000256" key="9">
    <source>
        <dbReference type="SAM" id="SignalP"/>
    </source>
</evidence>
<evidence type="ECO:0000256" key="5">
    <source>
        <dbReference type="ARBA" id="ARBA00022692"/>
    </source>
</evidence>
<evidence type="ECO:0000313" key="11">
    <source>
        <dbReference type="Proteomes" id="UP001225596"/>
    </source>
</evidence>
<feature type="transmembrane region" description="Helical" evidence="8">
    <location>
        <begin position="48"/>
        <end position="69"/>
    </location>
</feature>
<evidence type="ECO:0000256" key="8">
    <source>
        <dbReference type="SAM" id="Phobius"/>
    </source>
</evidence>
<comment type="subcellular location">
    <subcellularLocation>
        <location evidence="1">Cell membrane</location>
        <topology evidence="1">Multi-pass membrane protein</topology>
    </subcellularLocation>
</comment>
<feature type="signal peptide" evidence="9">
    <location>
        <begin position="1"/>
        <end position="20"/>
    </location>
</feature>
<keyword evidence="6 8" id="KW-1133">Transmembrane helix</keyword>